<feature type="region of interest" description="Disordered" evidence="1">
    <location>
        <begin position="727"/>
        <end position="747"/>
    </location>
</feature>
<dbReference type="AlphaFoldDB" id="A0A5A8E5N6"/>
<evidence type="ECO:0000313" key="4">
    <source>
        <dbReference type="Proteomes" id="UP000322899"/>
    </source>
</evidence>
<feature type="compositionally biased region" description="Basic and acidic residues" evidence="1">
    <location>
        <begin position="773"/>
        <end position="783"/>
    </location>
</feature>
<feature type="transmembrane region" description="Helical" evidence="2">
    <location>
        <begin position="640"/>
        <end position="663"/>
    </location>
</feature>
<evidence type="ECO:0000256" key="1">
    <source>
        <dbReference type="SAM" id="MobiDB-lite"/>
    </source>
</evidence>
<comment type="caution">
    <text evidence="3">The sequence shown here is derived from an EMBL/GenBank/DDBJ whole genome shotgun (WGS) entry which is preliminary data.</text>
</comment>
<name>A0A5A8E5N6_CAFRO</name>
<organism evidence="3 4">
    <name type="scientific">Cafeteria roenbergensis</name>
    <name type="common">Marine flagellate</name>
    <dbReference type="NCBI Taxonomy" id="33653"/>
    <lineage>
        <taxon>Eukaryota</taxon>
        <taxon>Sar</taxon>
        <taxon>Stramenopiles</taxon>
        <taxon>Bigyra</taxon>
        <taxon>Opalozoa</taxon>
        <taxon>Bicosoecida</taxon>
        <taxon>Cafeteriaceae</taxon>
        <taxon>Cafeteria</taxon>
    </lineage>
</organism>
<feature type="transmembrane region" description="Helical" evidence="2">
    <location>
        <begin position="35"/>
        <end position="54"/>
    </location>
</feature>
<keyword evidence="2" id="KW-0472">Membrane</keyword>
<feature type="compositionally biased region" description="Gly residues" evidence="1">
    <location>
        <begin position="341"/>
        <end position="350"/>
    </location>
</feature>
<evidence type="ECO:0000313" key="3">
    <source>
        <dbReference type="EMBL" id="KAA0172749.1"/>
    </source>
</evidence>
<dbReference type="OrthoDB" id="10315955at2759"/>
<proteinExistence type="predicted"/>
<feature type="transmembrane region" description="Helical" evidence="2">
    <location>
        <begin position="504"/>
        <end position="528"/>
    </location>
</feature>
<reference evidence="3 4" key="1">
    <citation type="submission" date="2019-07" db="EMBL/GenBank/DDBJ databases">
        <title>Genomes of Cafeteria roenbergensis.</title>
        <authorList>
            <person name="Fischer M.G."/>
            <person name="Hackl T."/>
            <person name="Roman M."/>
        </authorList>
    </citation>
    <scope>NUCLEOTIDE SEQUENCE [LARGE SCALE GENOMIC DNA]</scope>
    <source>
        <strain evidence="3 4">E4-10P</strain>
    </source>
</reference>
<feature type="compositionally biased region" description="Basic and acidic residues" evidence="1">
    <location>
        <begin position="250"/>
        <end position="262"/>
    </location>
</feature>
<feature type="transmembrane region" description="Helical" evidence="2">
    <location>
        <begin position="853"/>
        <end position="882"/>
    </location>
</feature>
<keyword evidence="2" id="KW-0812">Transmembrane</keyword>
<feature type="compositionally biased region" description="Basic and acidic residues" evidence="1">
    <location>
        <begin position="298"/>
        <end position="309"/>
    </location>
</feature>
<feature type="region of interest" description="Disordered" evidence="1">
    <location>
        <begin position="298"/>
        <end position="453"/>
    </location>
</feature>
<protein>
    <submittedName>
        <fullName evidence="3">Uncharacterized protein</fullName>
    </submittedName>
</protein>
<gene>
    <name evidence="3" type="ORF">FNF27_05729</name>
</gene>
<feature type="region of interest" description="Disordered" evidence="1">
    <location>
        <begin position="769"/>
        <end position="797"/>
    </location>
</feature>
<keyword evidence="2" id="KW-1133">Transmembrane helix</keyword>
<feature type="region of interest" description="Disordered" evidence="1">
    <location>
        <begin position="219"/>
        <end position="263"/>
    </location>
</feature>
<dbReference type="Proteomes" id="UP000322899">
    <property type="component" value="Unassembled WGS sequence"/>
</dbReference>
<feature type="transmembrane region" description="Helical" evidence="2">
    <location>
        <begin position="75"/>
        <end position="93"/>
    </location>
</feature>
<dbReference type="EMBL" id="VLTO01000043">
    <property type="protein sequence ID" value="KAA0172749.1"/>
    <property type="molecule type" value="Genomic_DNA"/>
</dbReference>
<feature type="transmembrane region" description="Helical" evidence="2">
    <location>
        <begin position="670"/>
        <end position="689"/>
    </location>
</feature>
<evidence type="ECO:0000256" key="2">
    <source>
        <dbReference type="SAM" id="Phobius"/>
    </source>
</evidence>
<feature type="transmembrane region" description="Helical" evidence="2">
    <location>
        <begin position="548"/>
        <end position="570"/>
    </location>
</feature>
<accession>A0A5A8E5N6</accession>
<feature type="transmembrane region" description="Helical" evidence="2">
    <location>
        <begin position="99"/>
        <end position="119"/>
    </location>
</feature>
<sequence length="885" mass="92580">MAMLDDDAVHAHLLANRGFVPMRPLDADPEFAGPFLEYFVGSWLQLLSAPYFWFVRGESVAFWFAARFKSTYRPGLAFTCLVVTVALSLAWGINPTEGYILLALHSYSSMLVAIHYGFLSPGQRQRFLSFSGVAQLKARKAFTEDPMTTAEILSGQPLAGHFISLNGALLRLLAESTDGTAATVLVGSDASPDAVSGDALLHNADDVMRSMSRYVHIPHADGEPAAGASGGNISPHAAGKGPSPGLLADTGKERPGDPRVRDGAPAQLATNARLALPAYSEALLRAYAHMLADEEKDAHDAGLPRDGRAAADASTVAPGEASRASAGPAKPFHGSGDEGGRLSGRGGGKPGAAPGAQLSVTELGSGSAEEGASPPRVGQAPLLGGEALTDSGFSSLQPAAADARRPTVRVGAGGAAVAPAEDSTAAAGRLARVPGGGGPGQAEQLRHRRHSSAAAARASGAWGELGSFRPFRWTLPSRLVAKEIASRASSGASISAASLRLARFLALLAVVAPAVQFAVPAGCDFSVAQVGCLSSTSSAAEPLLVHRLVVFAVAAVGSFDSSFVIMRLMLRIRGRSSKQLQMLTGLSSMTLFSASLRARLPFVDLRLPENACQWVAALDALLGHYEARDNVNSVEILSTIMAWNAVVVLAALLAALLIALGVVRLQLQSLVSLGLWGLIMGVGLGFAFVSEASSNELLETLSRHLQHIRTVMAEEVTSLRQAAMSRKWRSMTEKRQRGQSTGQASGSAVARRIGSFAGLGATELLETVYSDDDSPRSQDDAKAAPRRQGGLLRPESKKDFLERRAQHAMSTAESAAGLSSEQQTALADTIGNAMTVLDGKINELASGASRSRLFGLVISFTLLRGFLGALLATMLSLLSFIFSNR</sequence>